<sequence>MSKLNTQLLKGTLEGAMLLIISREELYGYVLNQRLQESGFDTVSDGTIYPALQKLQREGYIVGEMRKSPEGPARKYFKITAEGRTYLQLFIETWSRLKQNMEGLIDENQRRYWGK</sequence>
<feature type="domain" description="Transcription regulator PadR N-terminal" evidence="1">
    <location>
        <begin position="17"/>
        <end position="88"/>
    </location>
</feature>
<dbReference type="EMBL" id="CP042374">
    <property type="protein sequence ID" value="QEA33599.1"/>
    <property type="molecule type" value="Genomic_DNA"/>
</dbReference>
<dbReference type="PANTHER" id="PTHR33169">
    <property type="entry name" value="PADR-FAMILY TRANSCRIPTIONAL REGULATOR"/>
    <property type="match status" value="1"/>
</dbReference>
<name>A0AAE6IKH2_LEUCA</name>
<dbReference type="SUPFAM" id="SSF46785">
    <property type="entry name" value="Winged helix' DNA-binding domain"/>
    <property type="match status" value="1"/>
</dbReference>
<dbReference type="InterPro" id="IPR005149">
    <property type="entry name" value="Tscrpt_reg_PadR_N"/>
</dbReference>
<organism evidence="2 3">
    <name type="scientific">Leuconostoc carnosum</name>
    <dbReference type="NCBI Taxonomy" id="1252"/>
    <lineage>
        <taxon>Bacteria</taxon>
        <taxon>Bacillati</taxon>
        <taxon>Bacillota</taxon>
        <taxon>Bacilli</taxon>
        <taxon>Lactobacillales</taxon>
        <taxon>Lactobacillaceae</taxon>
        <taxon>Leuconostoc</taxon>
    </lineage>
</organism>
<protein>
    <submittedName>
        <fullName evidence="2">PadR family transcriptional regulator</fullName>
    </submittedName>
</protein>
<dbReference type="Proteomes" id="UP000321332">
    <property type="component" value="Chromosome"/>
</dbReference>
<dbReference type="PANTHER" id="PTHR33169:SF14">
    <property type="entry name" value="TRANSCRIPTIONAL REGULATOR RV3488"/>
    <property type="match status" value="1"/>
</dbReference>
<accession>A0AAE6IKH2</accession>
<dbReference type="InterPro" id="IPR036388">
    <property type="entry name" value="WH-like_DNA-bd_sf"/>
</dbReference>
<dbReference type="AlphaFoldDB" id="A0AAE6IKH2"/>
<evidence type="ECO:0000259" key="1">
    <source>
        <dbReference type="Pfam" id="PF03551"/>
    </source>
</evidence>
<proteinExistence type="predicted"/>
<dbReference type="InterPro" id="IPR052509">
    <property type="entry name" value="Metal_resp_DNA-bind_regulator"/>
</dbReference>
<evidence type="ECO:0000313" key="2">
    <source>
        <dbReference type="EMBL" id="QEA33599.1"/>
    </source>
</evidence>
<dbReference type="InterPro" id="IPR036390">
    <property type="entry name" value="WH_DNA-bd_sf"/>
</dbReference>
<gene>
    <name evidence="2" type="ORF">FGL89_05420</name>
</gene>
<dbReference type="OMA" id="PSDEGPH"/>
<dbReference type="Pfam" id="PF03551">
    <property type="entry name" value="PadR"/>
    <property type="match status" value="1"/>
</dbReference>
<dbReference type="Gene3D" id="1.10.10.10">
    <property type="entry name" value="Winged helix-like DNA-binding domain superfamily/Winged helix DNA-binding domain"/>
    <property type="match status" value="1"/>
</dbReference>
<reference evidence="2 3" key="1">
    <citation type="submission" date="2019-06" db="EMBL/GenBank/DDBJ databases">
        <title>Genome analyses of bacteria isolated from kimchi.</title>
        <authorList>
            <person name="Lee S."/>
            <person name="Ahn S."/>
            <person name="Roh S."/>
        </authorList>
    </citation>
    <scope>NUCLEOTIDE SEQUENCE [LARGE SCALE GENOMIC DNA]</scope>
    <source>
        <strain evidence="2 3">CBA3620</strain>
    </source>
</reference>
<evidence type="ECO:0000313" key="3">
    <source>
        <dbReference type="Proteomes" id="UP000321332"/>
    </source>
</evidence>